<sequence length="96" mass="11387">NPHYSIEFRQAPFILWITDLSLKDPYYVLPIGMGVMMLIQSLKTIVDPRQKFMVLFMPIFLVFIFLNLPSGLQLYWFTYNILTLVEHYITKRGGIR</sequence>
<reference evidence="11" key="1">
    <citation type="journal article" date="2014" name="Front. Microbiol.">
        <title>High frequency of phylogenetically diverse reductive dehalogenase-homologous genes in deep subseafloor sedimentary metagenomes.</title>
        <authorList>
            <person name="Kawai M."/>
            <person name="Futagami T."/>
            <person name="Toyoda A."/>
            <person name="Takaki Y."/>
            <person name="Nishi S."/>
            <person name="Hori S."/>
            <person name="Arai W."/>
            <person name="Tsubouchi T."/>
            <person name="Morono Y."/>
            <person name="Uchiyama I."/>
            <person name="Ito T."/>
            <person name="Fujiyama A."/>
            <person name="Inagaki F."/>
            <person name="Takami H."/>
        </authorList>
    </citation>
    <scope>NUCLEOTIDE SEQUENCE</scope>
    <source>
        <strain evidence="11">Expedition CK06-06</strain>
    </source>
</reference>
<dbReference type="PANTHER" id="PTHR12428">
    <property type="entry name" value="OXA1"/>
    <property type="match status" value="1"/>
</dbReference>
<keyword evidence="2" id="KW-0813">Transport</keyword>
<dbReference type="Pfam" id="PF02096">
    <property type="entry name" value="60KD_IMP"/>
    <property type="match status" value="1"/>
</dbReference>
<dbReference type="GO" id="GO:0051205">
    <property type="term" value="P:protein insertion into membrane"/>
    <property type="evidence" value="ECO:0007669"/>
    <property type="project" value="TreeGrafter"/>
</dbReference>
<evidence type="ECO:0000256" key="5">
    <source>
        <dbReference type="ARBA" id="ARBA00022927"/>
    </source>
</evidence>
<evidence type="ECO:0000256" key="1">
    <source>
        <dbReference type="ARBA" id="ARBA00004651"/>
    </source>
</evidence>
<evidence type="ECO:0000256" key="6">
    <source>
        <dbReference type="ARBA" id="ARBA00022989"/>
    </source>
</evidence>
<dbReference type="GO" id="GO:0015031">
    <property type="term" value="P:protein transport"/>
    <property type="evidence" value="ECO:0007669"/>
    <property type="project" value="UniProtKB-KW"/>
</dbReference>
<keyword evidence="8" id="KW-0143">Chaperone</keyword>
<protein>
    <recommendedName>
        <fullName evidence="10">Membrane insertase YidC/Oxa/ALB C-terminal domain-containing protein</fullName>
    </recommendedName>
</protein>
<evidence type="ECO:0000313" key="11">
    <source>
        <dbReference type="EMBL" id="GAG77255.1"/>
    </source>
</evidence>
<feature type="non-terminal residue" evidence="11">
    <location>
        <position position="1"/>
    </location>
</feature>
<dbReference type="AlphaFoldDB" id="X1A539"/>
<comment type="subcellular location">
    <subcellularLocation>
        <location evidence="1">Cell membrane</location>
        <topology evidence="1">Multi-pass membrane protein</topology>
    </subcellularLocation>
</comment>
<dbReference type="GO" id="GO:0032977">
    <property type="term" value="F:membrane insertase activity"/>
    <property type="evidence" value="ECO:0007669"/>
    <property type="project" value="InterPro"/>
</dbReference>
<evidence type="ECO:0000256" key="3">
    <source>
        <dbReference type="ARBA" id="ARBA00022475"/>
    </source>
</evidence>
<evidence type="ECO:0000256" key="8">
    <source>
        <dbReference type="ARBA" id="ARBA00023186"/>
    </source>
</evidence>
<keyword evidence="3" id="KW-1003">Cell membrane</keyword>
<evidence type="ECO:0000256" key="7">
    <source>
        <dbReference type="ARBA" id="ARBA00023136"/>
    </source>
</evidence>
<keyword evidence="4 9" id="KW-0812">Transmembrane</keyword>
<dbReference type="InterPro" id="IPR047196">
    <property type="entry name" value="YidC_ALB_C"/>
</dbReference>
<dbReference type="InterPro" id="IPR028055">
    <property type="entry name" value="YidC/Oxa/ALB_C"/>
</dbReference>
<evidence type="ECO:0000256" key="9">
    <source>
        <dbReference type="SAM" id="Phobius"/>
    </source>
</evidence>
<dbReference type="PANTHER" id="PTHR12428:SF65">
    <property type="entry name" value="CYTOCHROME C OXIDASE ASSEMBLY PROTEIN COX18, MITOCHONDRIAL"/>
    <property type="match status" value="1"/>
</dbReference>
<comment type="caution">
    <text evidence="11">The sequence shown here is derived from an EMBL/GenBank/DDBJ whole genome shotgun (WGS) entry which is preliminary data.</text>
</comment>
<gene>
    <name evidence="11" type="ORF">S01H4_31033</name>
</gene>
<name>X1A539_9ZZZZ</name>
<dbReference type="CDD" id="cd20070">
    <property type="entry name" value="5TM_YidC_Alb3"/>
    <property type="match status" value="1"/>
</dbReference>
<dbReference type="InterPro" id="IPR001708">
    <property type="entry name" value="YidC/ALB3/OXA1/COX18"/>
</dbReference>
<proteinExistence type="predicted"/>
<evidence type="ECO:0000259" key="10">
    <source>
        <dbReference type="Pfam" id="PF02096"/>
    </source>
</evidence>
<dbReference type="PRINTS" id="PR01900">
    <property type="entry name" value="YIDCPROTEIN"/>
</dbReference>
<dbReference type="EMBL" id="BART01016077">
    <property type="protein sequence ID" value="GAG77255.1"/>
    <property type="molecule type" value="Genomic_DNA"/>
</dbReference>
<keyword evidence="5" id="KW-0653">Protein transport</keyword>
<evidence type="ECO:0000256" key="4">
    <source>
        <dbReference type="ARBA" id="ARBA00022692"/>
    </source>
</evidence>
<feature type="domain" description="Membrane insertase YidC/Oxa/ALB C-terminal" evidence="10">
    <location>
        <begin position="13"/>
        <end position="92"/>
    </location>
</feature>
<feature type="transmembrane region" description="Helical" evidence="9">
    <location>
        <begin position="25"/>
        <end position="42"/>
    </location>
</feature>
<organism evidence="11">
    <name type="scientific">marine sediment metagenome</name>
    <dbReference type="NCBI Taxonomy" id="412755"/>
    <lineage>
        <taxon>unclassified sequences</taxon>
        <taxon>metagenomes</taxon>
        <taxon>ecological metagenomes</taxon>
    </lineage>
</organism>
<evidence type="ECO:0000256" key="2">
    <source>
        <dbReference type="ARBA" id="ARBA00022448"/>
    </source>
</evidence>
<accession>X1A539</accession>
<keyword evidence="6 9" id="KW-1133">Transmembrane helix</keyword>
<feature type="transmembrane region" description="Helical" evidence="9">
    <location>
        <begin position="54"/>
        <end position="76"/>
    </location>
</feature>
<dbReference type="GO" id="GO:0005886">
    <property type="term" value="C:plasma membrane"/>
    <property type="evidence" value="ECO:0007669"/>
    <property type="project" value="UniProtKB-SubCell"/>
</dbReference>
<keyword evidence="7 9" id="KW-0472">Membrane</keyword>